<keyword evidence="2" id="KW-0472">Membrane</keyword>
<evidence type="ECO:0000256" key="2">
    <source>
        <dbReference type="SAM" id="Phobius"/>
    </source>
</evidence>
<dbReference type="RefSeq" id="WP_271322580.1">
    <property type="nucleotide sequence ID" value="NZ_JAAGKO020000005.1"/>
</dbReference>
<organism evidence="3 4">
    <name type="scientific">Streptantibioticus silvisoli</name>
    <dbReference type="NCBI Taxonomy" id="2705255"/>
    <lineage>
        <taxon>Bacteria</taxon>
        <taxon>Bacillati</taxon>
        <taxon>Actinomycetota</taxon>
        <taxon>Actinomycetes</taxon>
        <taxon>Kitasatosporales</taxon>
        <taxon>Streptomycetaceae</taxon>
        <taxon>Streptantibioticus</taxon>
    </lineage>
</organism>
<feature type="compositionally biased region" description="Basic and acidic residues" evidence="1">
    <location>
        <begin position="58"/>
        <end position="69"/>
    </location>
</feature>
<evidence type="ECO:0000313" key="4">
    <source>
        <dbReference type="Proteomes" id="UP001156398"/>
    </source>
</evidence>
<feature type="region of interest" description="Disordered" evidence="1">
    <location>
        <begin position="30"/>
        <end position="69"/>
    </location>
</feature>
<evidence type="ECO:0000256" key="1">
    <source>
        <dbReference type="SAM" id="MobiDB-lite"/>
    </source>
</evidence>
<keyword evidence="2" id="KW-1133">Transmembrane helix</keyword>
<sequence>MIALETIGLSLGVMLFVIAALLFFMGGPRYANRGGRSGKNATGDRPGTGRNDGGATPYDRRDHEDAKVP</sequence>
<name>A0ABT6VVX0_9ACTN</name>
<evidence type="ECO:0000313" key="3">
    <source>
        <dbReference type="EMBL" id="MDI5962290.1"/>
    </source>
</evidence>
<gene>
    <name evidence="3" type="ORF">POF43_006105</name>
</gene>
<keyword evidence="2" id="KW-0812">Transmembrane</keyword>
<protein>
    <submittedName>
        <fullName evidence="3">Uncharacterized protein</fullName>
    </submittedName>
</protein>
<reference evidence="3 4" key="1">
    <citation type="submission" date="2023-05" db="EMBL/GenBank/DDBJ databases">
        <title>Streptantibioticus silvisoli sp. nov., acidotolerant actinomycetes 1 from pine litter.</title>
        <authorList>
            <person name="Swiecimska M."/>
            <person name="Golinska P."/>
            <person name="Sangal V."/>
            <person name="Wachnowicz B."/>
            <person name="Goodfellow M."/>
        </authorList>
    </citation>
    <scope>NUCLEOTIDE SEQUENCE [LARGE SCALE GENOMIC DNA]</scope>
    <source>
        <strain evidence="3 4">SL54</strain>
    </source>
</reference>
<accession>A0ABT6VVX0</accession>
<comment type="caution">
    <text evidence="3">The sequence shown here is derived from an EMBL/GenBank/DDBJ whole genome shotgun (WGS) entry which is preliminary data.</text>
</comment>
<dbReference type="Proteomes" id="UP001156398">
    <property type="component" value="Unassembled WGS sequence"/>
</dbReference>
<proteinExistence type="predicted"/>
<dbReference type="EMBL" id="JAAGKO020000005">
    <property type="protein sequence ID" value="MDI5962290.1"/>
    <property type="molecule type" value="Genomic_DNA"/>
</dbReference>
<keyword evidence="4" id="KW-1185">Reference proteome</keyword>
<feature type="transmembrane region" description="Helical" evidence="2">
    <location>
        <begin position="6"/>
        <end position="26"/>
    </location>
</feature>